<accession>A0A8J3A0Y8</accession>
<dbReference type="AlphaFoldDB" id="A0A8J3A0Y8"/>
<gene>
    <name evidence="2" type="ORF">FF098_004380</name>
    <name evidence="1" type="ORF">GCM10011355_08870</name>
</gene>
<evidence type="ECO:0000313" key="4">
    <source>
        <dbReference type="Proteomes" id="UP000818603"/>
    </source>
</evidence>
<reference evidence="1" key="3">
    <citation type="submission" date="2020-09" db="EMBL/GenBank/DDBJ databases">
        <authorList>
            <person name="Sun Q."/>
            <person name="Zhou Y."/>
        </authorList>
    </citation>
    <scope>NUCLEOTIDE SEQUENCE</scope>
    <source>
        <strain evidence="1">CGMCC 1.14984</strain>
    </source>
</reference>
<organism evidence="1 3">
    <name type="scientific">Aquisalinus luteolus</name>
    <dbReference type="NCBI Taxonomy" id="1566827"/>
    <lineage>
        <taxon>Bacteria</taxon>
        <taxon>Pseudomonadati</taxon>
        <taxon>Pseudomonadota</taxon>
        <taxon>Alphaproteobacteria</taxon>
        <taxon>Parvularculales</taxon>
        <taxon>Parvularculaceae</taxon>
        <taxon>Aquisalinus</taxon>
    </lineage>
</organism>
<name>A0A8J3A0Y8_9PROT</name>
<evidence type="ECO:0000313" key="3">
    <source>
        <dbReference type="Proteomes" id="UP000621856"/>
    </source>
</evidence>
<protein>
    <submittedName>
        <fullName evidence="1">Uncharacterized protein</fullName>
    </submittedName>
</protein>
<sequence>MNAMPDHDDMPPLPDLIVSTYPAWKPDSTASDNYTGRLVSVWRIADEYGAGLLAPAIEGLFRAVSRHTTGDDYIVTTCLRLISEERNRENAQVLFTDETILPPLDIPPDDPCRVAARSLIVLLITMGMDPDPFVDSTSANPGGRKEWQIFRT</sequence>
<reference evidence="1" key="1">
    <citation type="journal article" date="2014" name="Int. J. Syst. Evol. Microbiol.">
        <title>Complete genome sequence of Corynebacterium casei LMG S-19264T (=DSM 44701T), isolated from a smear-ripened cheese.</title>
        <authorList>
            <consortium name="US DOE Joint Genome Institute (JGI-PGF)"/>
            <person name="Walter F."/>
            <person name="Albersmeier A."/>
            <person name="Kalinowski J."/>
            <person name="Ruckert C."/>
        </authorList>
    </citation>
    <scope>NUCLEOTIDE SEQUENCE</scope>
    <source>
        <strain evidence="1">CGMCC 1.14984</strain>
    </source>
</reference>
<dbReference type="Proteomes" id="UP000818603">
    <property type="component" value="Unassembled WGS sequence"/>
</dbReference>
<proteinExistence type="predicted"/>
<dbReference type="EMBL" id="VCJR02000001">
    <property type="protein sequence ID" value="NHK27137.1"/>
    <property type="molecule type" value="Genomic_DNA"/>
</dbReference>
<dbReference type="Proteomes" id="UP000621856">
    <property type="component" value="Unassembled WGS sequence"/>
</dbReference>
<comment type="caution">
    <text evidence="1">The sequence shown here is derived from an EMBL/GenBank/DDBJ whole genome shotgun (WGS) entry which is preliminary data.</text>
</comment>
<evidence type="ECO:0000313" key="2">
    <source>
        <dbReference type="EMBL" id="NHK27137.1"/>
    </source>
</evidence>
<keyword evidence="4" id="KW-1185">Reference proteome</keyword>
<reference evidence="2 4" key="2">
    <citation type="submission" date="2020-02" db="EMBL/GenBank/DDBJ databases">
        <title>Genome sequence of Parvularcula flava strain NH6-79.</title>
        <authorList>
            <person name="Abdul Karim M.H."/>
            <person name="Lam M.Q."/>
            <person name="Chen S.J."/>
            <person name="Yahya A."/>
            <person name="Shahir S."/>
            <person name="Shamsir M.S."/>
            <person name="Chong C.S."/>
        </authorList>
    </citation>
    <scope>NUCLEOTIDE SEQUENCE [LARGE SCALE GENOMIC DNA]</scope>
    <source>
        <strain evidence="2 4">NH6-79</strain>
    </source>
</reference>
<dbReference type="RefSeq" id="WP_155137882.1">
    <property type="nucleotide sequence ID" value="NZ_BMGZ01000001.1"/>
</dbReference>
<dbReference type="EMBL" id="BMGZ01000001">
    <property type="protein sequence ID" value="GGH94512.1"/>
    <property type="molecule type" value="Genomic_DNA"/>
</dbReference>
<evidence type="ECO:0000313" key="1">
    <source>
        <dbReference type="EMBL" id="GGH94512.1"/>
    </source>
</evidence>